<evidence type="ECO:0000256" key="1">
    <source>
        <dbReference type="ARBA" id="ARBA00005953"/>
    </source>
</evidence>
<reference evidence="5" key="1">
    <citation type="submission" date="2014-11" db="EMBL/GenBank/DDBJ databases">
        <title>Genome sequencing of Roseivirga sp. D-25.</title>
        <authorList>
            <person name="Selvaratnam C."/>
            <person name="Thevarajoo S."/>
            <person name="Goh K.M."/>
            <person name="Eee R."/>
            <person name="Chan K.-G."/>
            <person name="Chong C.S."/>
        </authorList>
    </citation>
    <scope>NUCLEOTIDE SEQUENCE [LARGE SCALE GENOMIC DNA]</scope>
    <source>
        <strain evidence="5">D-25</strain>
    </source>
</reference>
<evidence type="ECO:0000313" key="5">
    <source>
        <dbReference type="Proteomes" id="UP000036908"/>
    </source>
</evidence>
<evidence type="ECO:0000259" key="3">
    <source>
        <dbReference type="Pfam" id="PF01643"/>
    </source>
</evidence>
<evidence type="ECO:0000256" key="2">
    <source>
        <dbReference type="ARBA" id="ARBA00022801"/>
    </source>
</evidence>
<dbReference type="InterPro" id="IPR029069">
    <property type="entry name" value="HotDog_dom_sf"/>
</dbReference>
<organism evidence="4 5">
    <name type="scientific">Roseivirga seohaensis subsp. aquiponti</name>
    <dbReference type="NCBI Taxonomy" id="1566026"/>
    <lineage>
        <taxon>Bacteria</taxon>
        <taxon>Pseudomonadati</taxon>
        <taxon>Bacteroidota</taxon>
        <taxon>Cytophagia</taxon>
        <taxon>Cytophagales</taxon>
        <taxon>Roseivirgaceae</taxon>
        <taxon>Roseivirga</taxon>
    </lineage>
</organism>
<dbReference type="InterPro" id="IPR050563">
    <property type="entry name" value="4-hydroxybenzoyl-CoA_TE"/>
</dbReference>
<protein>
    <recommendedName>
        <fullName evidence="3">Acyl-ACP thioesterase N-terminal hotdog domain-containing protein</fullName>
    </recommendedName>
</protein>
<comment type="similarity">
    <text evidence="1">Belongs to the 4-hydroxybenzoyl-CoA thioesterase family.</text>
</comment>
<dbReference type="Proteomes" id="UP000036908">
    <property type="component" value="Unassembled WGS sequence"/>
</dbReference>
<dbReference type="SUPFAM" id="SSF54637">
    <property type="entry name" value="Thioesterase/thiol ester dehydrase-isomerase"/>
    <property type="match status" value="1"/>
</dbReference>
<dbReference type="RefSeq" id="WP_053221833.1">
    <property type="nucleotide sequence ID" value="NZ_JSVA01000002.1"/>
</dbReference>
<gene>
    <name evidence="4" type="ORF">OB69_01035</name>
</gene>
<dbReference type="PANTHER" id="PTHR31793">
    <property type="entry name" value="4-HYDROXYBENZOYL-COA THIOESTERASE FAMILY MEMBER"/>
    <property type="match status" value="1"/>
</dbReference>
<keyword evidence="5" id="KW-1185">Reference proteome</keyword>
<dbReference type="InterPro" id="IPR002864">
    <property type="entry name" value="Acyl-ACP_thioesterase_NHD"/>
</dbReference>
<dbReference type="Gene3D" id="3.10.129.10">
    <property type="entry name" value="Hotdog Thioesterase"/>
    <property type="match status" value="1"/>
</dbReference>
<dbReference type="OrthoDB" id="9801517at2"/>
<proteinExistence type="inferred from homology"/>
<sequence length="130" mass="15055">MPAIFESTFEVTAADLDAMQHVNNVRYLQWVQDVSEAAWTQTAKPEWLEQYKWVAINHFIEYKKPAFLGDQIQIKTHVNEHTGVKSNRLVRVFNATTGDLLMQSSSWWCMIDANNLKPTRIPKEVTEAFV</sequence>
<accession>A0A0L8AQE5</accession>
<name>A0A0L8AQE5_9BACT</name>
<dbReference type="EMBL" id="JSVA01000002">
    <property type="protein sequence ID" value="KOF04417.1"/>
    <property type="molecule type" value="Genomic_DNA"/>
</dbReference>
<dbReference type="CDD" id="cd00586">
    <property type="entry name" value="4HBT"/>
    <property type="match status" value="1"/>
</dbReference>
<dbReference type="PANTHER" id="PTHR31793:SF27">
    <property type="entry name" value="NOVEL THIOESTERASE SUPERFAMILY DOMAIN AND SAPOSIN A-TYPE DOMAIN CONTAINING PROTEIN (0610012H03RIK)"/>
    <property type="match status" value="1"/>
</dbReference>
<feature type="domain" description="Acyl-ACP thioesterase N-terminal hotdog" evidence="3">
    <location>
        <begin position="4"/>
        <end position="128"/>
    </location>
</feature>
<dbReference type="Pfam" id="PF01643">
    <property type="entry name" value="Acyl-ACP_TE"/>
    <property type="match status" value="1"/>
</dbReference>
<evidence type="ECO:0000313" key="4">
    <source>
        <dbReference type="EMBL" id="KOF04417.1"/>
    </source>
</evidence>
<dbReference type="PATRIC" id="fig|1566026.4.peg.1630"/>
<dbReference type="GO" id="GO:0047617">
    <property type="term" value="F:fatty acyl-CoA hydrolase activity"/>
    <property type="evidence" value="ECO:0007669"/>
    <property type="project" value="TreeGrafter"/>
</dbReference>
<keyword evidence="2" id="KW-0378">Hydrolase</keyword>
<dbReference type="AlphaFoldDB" id="A0A0L8AQE5"/>
<comment type="caution">
    <text evidence="4">The sequence shown here is derived from an EMBL/GenBank/DDBJ whole genome shotgun (WGS) entry which is preliminary data.</text>
</comment>
<dbReference type="GO" id="GO:0006633">
    <property type="term" value="P:fatty acid biosynthetic process"/>
    <property type="evidence" value="ECO:0007669"/>
    <property type="project" value="InterPro"/>
</dbReference>